<sequence length="262" mass="29555">MEAVESKTHLSKIEPRQRVLEQHEVFKSIQNMEDLQLFMTWHVFAVWDFMSLIKRLQLNLTSVDLPWVPSPHPLAARLINEIVLGEESDEVPGGGFLSHYEIYLLAMKEVGAQTNQIEEFVSLIRAGTPYTNALEIVSAPKCIQAFVTSTMETVKNGNVYEVLGSFFYGRENVIPQMFNTLLASWQIDATEAPMFVYYLKRHIELDGDTHGPAALKIINELTSDNLTAIQQLADAAEKAINSRITLWDGLATELTNNNRVTT</sequence>
<dbReference type="EMBL" id="SMCO01000001">
    <property type="protein sequence ID" value="TCV90240.1"/>
    <property type="molecule type" value="Genomic_DNA"/>
</dbReference>
<reference evidence="1 2" key="1">
    <citation type="submission" date="2019-03" db="EMBL/GenBank/DDBJ databases">
        <title>Genomic Encyclopedia of Type Strains, Phase IV (KMG-IV): sequencing the most valuable type-strain genomes for metagenomic binning, comparative biology and taxonomic classification.</title>
        <authorList>
            <person name="Goeker M."/>
        </authorList>
    </citation>
    <scope>NUCLEOTIDE SEQUENCE [LARGE SCALE GENOMIC DNA]</scope>
    <source>
        <strain evidence="1 2">DSM 100309</strain>
    </source>
</reference>
<comment type="caution">
    <text evidence="1">The sequence shown here is derived from an EMBL/GenBank/DDBJ whole genome shotgun (WGS) entry which is preliminary data.</text>
</comment>
<proteinExistence type="predicted"/>
<organism evidence="1 2">
    <name type="scientific">Sulfurirhabdus autotrophica</name>
    <dbReference type="NCBI Taxonomy" id="1706046"/>
    <lineage>
        <taxon>Bacteria</taxon>
        <taxon>Pseudomonadati</taxon>
        <taxon>Pseudomonadota</taxon>
        <taxon>Betaproteobacteria</taxon>
        <taxon>Nitrosomonadales</taxon>
        <taxon>Sulfuricellaceae</taxon>
        <taxon>Sulfurirhabdus</taxon>
    </lineage>
</organism>
<dbReference type="Proteomes" id="UP000295367">
    <property type="component" value="Unassembled WGS sequence"/>
</dbReference>
<accession>A0A4R3YDX9</accession>
<dbReference type="AlphaFoldDB" id="A0A4R3YDX9"/>
<dbReference type="InterPro" id="IPR024423">
    <property type="entry name" value="DUF3050"/>
</dbReference>
<gene>
    <name evidence="1" type="ORF">EDC63_101210</name>
</gene>
<dbReference type="InterPro" id="IPR016084">
    <property type="entry name" value="Haem_Oase-like_multi-hlx"/>
</dbReference>
<evidence type="ECO:0000313" key="2">
    <source>
        <dbReference type="Proteomes" id="UP000295367"/>
    </source>
</evidence>
<dbReference type="Pfam" id="PF11251">
    <property type="entry name" value="DUF3050"/>
    <property type="match status" value="1"/>
</dbReference>
<dbReference type="SUPFAM" id="SSF48613">
    <property type="entry name" value="Heme oxygenase-like"/>
    <property type="match status" value="1"/>
</dbReference>
<name>A0A4R3YDX9_9PROT</name>
<dbReference type="Gene3D" id="1.20.910.10">
    <property type="entry name" value="Heme oxygenase-like"/>
    <property type="match status" value="1"/>
</dbReference>
<dbReference type="OrthoDB" id="9791270at2"/>
<dbReference type="RefSeq" id="WP_124947793.1">
    <property type="nucleotide sequence ID" value="NZ_BHVT01000073.1"/>
</dbReference>
<evidence type="ECO:0000313" key="1">
    <source>
        <dbReference type="EMBL" id="TCV90240.1"/>
    </source>
</evidence>
<keyword evidence="2" id="KW-1185">Reference proteome</keyword>
<protein>
    <submittedName>
        <fullName evidence="1">DUF3050 family protein</fullName>
    </submittedName>
</protein>